<evidence type="ECO:0000313" key="3">
    <source>
        <dbReference type="Proteomes" id="UP001187315"/>
    </source>
</evidence>
<feature type="compositionally biased region" description="Polar residues" evidence="1">
    <location>
        <begin position="1"/>
        <end position="14"/>
    </location>
</feature>
<organism evidence="2 3">
    <name type="scientific">Tachysurus vachellii</name>
    <name type="common">Darkbarbel catfish</name>
    <name type="synonym">Pelteobagrus vachellii</name>
    <dbReference type="NCBI Taxonomy" id="175792"/>
    <lineage>
        <taxon>Eukaryota</taxon>
        <taxon>Metazoa</taxon>
        <taxon>Chordata</taxon>
        <taxon>Craniata</taxon>
        <taxon>Vertebrata</taxon>
        <taxon>Euteleostomi</taxon>
        <taxon>Actinopterygii</taxon>
        <taxon>Neopterygii</taxon>
        <taxon>Teleostei</taxon>
        <taxon>Ostariophysi</taxon>
        <taxon>Siluriformes</taxon>
        <taxon>Bagridae</taxon>
        <taxon>Tachysurus</taxon>
    </lineage>
</organism>
<evidence type="ECO:0000256" key="1">
    <source>
        <dbReference type="SAM" id="MobiDB-lite"/>
    </source>
</evidence>
<reference evidence="2" key="1">
    <citation type="submission" date="2023-08" db="EMBL/GenBank/DDBJ databases">
        <title>Pelteobagrus vachellii genome.</title>
        <authorList>
            <person name="Liu H."/>
        </authorList>
    </citation>
    <scope>NUCLEOTIDE SEQUENCE</scope>
    <source>
        <strain evidence="2">PRFRI_2022a</strain>
        <tissue evidence="2">Muscle</tissue>
    </source>
</reference>
<comment type="caution">
    <text evidence="2">The sequence shown here is derived from an EMBL/GenBank/DDBJ whole genome shotgun (WGS) entry which is preliminary data.</text>
</comment>
<evidence type="ECO:0000313" key="2">
    <source>
        <dbReference type="EMBL" id="KAK2855341.1"/>
    </source>
</evidence>
<proteinExistence type="predicted"/>
<dbReference type="Proteomes" id="UP001187315">
    <property type="component" value="Unassembled WGS sequence"/>
</dbReference>
<gene>
    <name evidence="2" type="ORF">Q7C36_007210</name>
</gene>
<keyword evidence="3" id="KW-1185">Reference proteome</keyword>
<name>A0AA88NBP3_TACVA</name>
<dbReference type="AlphaFoldDB" id="A0AA88NBP3"/>
<sequence length="92" mass="10341">MQAAQQGEVTSCTAARSRLEDKQMPQPEVEWRFLFLSVGTDESVQDESQSNKEYPRLESPSPKVCTSTILPLVSMLFRRLSHIALETAREAA</sequence>
<accession>A0AA88NBP3</accession>
<dbReference type="EMBL" id="JAVHJS010000006">
    <property type="protein sequence ID" value="KAK2855341.1"/>
    <property type="molecule type" value="Genomic_DNA"/>
</dbReference>
<feature type="region of interest" description="Disordered" evidence="1">
    <location>
        <begin position="1"/>
        <end position="23"/>
    </location>
</feature>
<feature type="region of interest" description="Disordered" evidence="1">
    <location>
        <begin position="42"/>
        <end position="61"/>
    </location>
</feature>
<protein>
    <submittedName>
        <fullName evidence="2">Uncharacterized protein</fullName>
    </submittedName>
</protein>